<evidence type="ECO:0000256" key="10">
    <source>
        <dbReference type="SAM" id="MobiDB-lite"/>
    </source>
</evidence>
<dbReference type="PROSITE" id="PS50082">
    <property type="entry name" value="WD_REPEATS_2"/>
    <property type="match status" value="3"/>
</dbReference>
<keyword evidence="3 9" id="KW-0853">WD repeat</keyword>
<keyword evidence="8" id="KW-0539">Nucleus</keyword>
<comment type="subcellular location">
    <subcellularLocation>
        <location evidence="1">Nucleus</location>
    </subcellularLocation>
</comment>
<comment type="similarity">
    <text evidence="2">Belongs to the WD repeat HIR1 family.</text>
</comment>
<dbReference type="OrthoDB" id="71227at2759"/>
<dbReference type="InterPro" id="IPR055410">
    <property type="entry name" value="Beta-prop_CAF1B_HIR1"/>
</dbReference>
<keyword evidence="4" id="KW-0677">Repeat</keyword>
<evidence type="ECO:0000256" key="2">
    <source>
        <dbReference type="ARBA" id="ARBA00007306"/>
    </source>
</evidence>
<dbReference type="InterPro" id="IPR019775">
    <property type="entry name" value="WD40_repeat_CS"/>
</dbReference>
<reference evidence="12" key="1">
    <citation type="submission" date="2020-11" db="EMBL/GenBank/DDBJ databases">
        <authorList>
            <person name="Tran Van P."/>
        </authorList>
    </citation>
    <scope>NUCLEOTIDE SEQUENCE</scope>
</reference>
<organism evidence="12">
    <name type="scientific">Notodromas monacha</name>
    <dbReference type="NCBI Taxonomy" id="399045"/>
    <lineage>
        <taxon>Eukaryota</taxon>
        <taxon>Metazoa</taxon>
        <taxon>Ecdysozoa</taxon>
        <taxon>Arthropoda</taxon>
        <taxon>Crustacea</taxon>
        <taxon>Oligostraca</taxon>
        <taxon>Ostracoda</taxon>
        <taxon>Podocopa</taxon>
        <taxon>Podocopida</taxon>
        <taxon>Cypridocopina</taxon>
        <taxon>Cypridoidea</taxon>
        <taxon>Cyprididae</taxon>
        <taxon>Notodromas</taxon>
    </lineage>
</organism>
<feature type="repeat" description="WD" evidence="9">
    <location>
        <begin position="130"/>
        <end position="163"/>
    </location>
</feature>
<feature type="domain" description="CAF1B/HIR1 beta-propeller" evidence="11">
    <location>
        <begin position="1"/>
        <end position="395"/>
    </location>
</feature>
<dbReference type="EMBL" id="CAJPEX010000481">
    <property type="protein sequence ID" value="CAG0915941.1"/>
    <property type="molecule type" value="Genomic_DNA"/>
</dbReference>
<evidence type="ECO:0000256" key="5">
    <source>
        <dbReference type="ARBA" id="ARBA00022763"/>
    </source>
</evidence>
<feature type="region of interest" description="Disordered" evidence="10">
    <location>
        <begin position="402"/>
        <end position="437"/>
    </location>
</feature>
<evidence type="ECO:0000259" key="11">
    <source>
        <dbReference type="Pfam" id="PF24105"/>
    </source>
</evidence>
<sequence>MKCIVPEISWHNRDPVLSIDVQCGGNAKEEDRRTYRIATGGTDGHVEVWFVEELPDGSVRVECVSDLKRHNRAVNIVRFSPCGVFLASGDDESTLFIWKMSDRDDDFHKDVGDLDESEMNRDKWIVHKTLRGHLEDIQDLCWSKDSNYLVSGSIDNSAIIWDIGKGCQIGILGEHKGFVQGVAFDPKAQLIATLSTDRDLRIYNASTKKVIHRIGKVQVQALPQKLTCVLDNSEDGNVPKSVRLFHDDTLKTFSRRMDFSPDGEILFTPTGFLELGSSCLNTFYAFSRVNLTTPAVVYPMGRKTSALAVRCCPVLFKLRGESPPLFALPYRIVFAVITEDALILYDTQSSLPFGKIANIHYTRLSDLAWSSDGRLLMVSSTDGFCSFVTFKPDELGELYVPGETLDTTPSEIPKSSVEKTPGKIEKSDEQAKEEVPSLVSLSVHEAPANESQGGEQKSKMPFVIRARSAKHGSRQISIISTQKGEENSFVEIPQKTVVEEEPQDIMEVEGTGKSPETVEQVSPSKPDGALPSAPNSQQKKRVPFQTLSSPKTYRKKPLPS</sequence>
<dbReference type="InterPro" id="IPR015943">
    <property type="entry name" value="WD40/YVTN_repeat-like_dom_sf"/>
</dbReference>
<evidence type="ECO:0000256" key="1">
    <source>
        <dbReference type="ARBA" id="ARBA00004123"/>
    </source>
</evidence>
<evidence type="ECO:0000313" key="12">
    <source>
        <dbReference type="EMBL" id="CAD7275789.1"/>
    </source>
</evidence>
<dbReference type="SMART" id="SM00320">
    <property type="entry name" value="WD40"/>
    <property type="match status" value="5"/>
</dbReference>
<feature type="region of interest" description="Disordered" evidence="10">
    <location>
        <begin position="499"/>
        <end position="560"/>
    </location>
</feature>
<keyword evidence="13" id="KW-1185">Reference proteome</keyword>
<keyword evidence="6" id="KW-0156">Chromatin regulator</keyword>
<protein>
    <recommendedName>
        <fullName evidence="11">CAF1B/HIR1 beta-propeller domain-containing protein</fullName>
    </recommendedName>
</protein>
<dbReference type="Pfam" id="PF24105">
    <property type="entry name" value="Beta-prop_CAF1B_HIR1"/>
    <property type="match status" value="1"/>
</dbReference>
<name>A0A7R9BKP1_9CRUS</name>
<evidence type="ECO:0000256" key="8">
    <source>
        <dbReference type="ARBA" id="ARBA00023242"/>
    </source>
</evidence>
<dbReference type="GO" id="GO:0005634">
    <property type="term" value="C:nucleus"/>
    <property type="evidence" value="ECO:0007669"/>
    <property type="project" value="UniProtKB-SubCell"/>
</dbReference>
<dbReference type="InterPro" id="IPR001680">
    <property type="entry name" value="WD40_rpt"/>
</dbReference>
<accession>A0A7R9BKP1</accession>
<keyword evidence="7" id="KW-0234">DNA repair</keyword>
<evidence type="ECO:0000256" key="6">
    <source>
        <dbReference type="ARBA" id="ARBA00022853"/>
    </source>
</evidence>
<evidence type="ECO:0000256" key="3">
    <source>
        <dbReference type="ARBA" id="ARBA00022574"/>
    </source>
</evidence>
<dbReference type="GO" id="GO:0033186">
    <property type="term" value="C:CAF-1 complex"/>
    <property type="evidence" value="ECO:0007669"/>
    <property type="project" value="TreeGrafter"/>
</dbReference>
<dbReference type="GO" id="GO:0006334">
    <property type="term" value="P:nucleosome assembly"/>
    <property type="evidence" value="ECO:0007669"/>
    <property type="project" value="TreeGrafter"/>
</dbReference>
<dbReference type="PANTHER" id="PTHR15271">
    <property type="entry name" value="CHROMATIN ASSEMBLY FACTOR 1 SUBUNIT B"/>
    <property type="match status" value="1"/>
</dbReference>
<evidence type="ECO:0000313" key="13">
    <source>
        <dbReference type="Proteomes" id="UP000678499"/>
    </source>
</evidence>
<dbReference type="GO" id="GO:0006281">
    <property type="term" value="P:DNA repair"/>
    <property type="evidence" value="ECO:0007669"/>
    <property type="project" value="UniProtKB-KW"/>
</dbReference>
<dbReference type="InterPro" id="IPR036322">
    <property type="entry name" value="WD40_repeat_dom_sf"/>
</dbReference>
<proteinExistence type="inferred from homology"/>
<dbReference type="Proteomes" id="UP000678499">
    <property type="component" value="Unassembled WGS sequence"/>
</dbReference>
<feature type="repeat" description="WD" evidence="9">
    <location>
        <begin position="67"/>
        <end position="101"/>
    </location>
</feature>
<feature type="compositionally biased region" description="Basic and acidic residues" evidence="10">
    <location>
        <begin position="416"/>
        <end position="435"/>
    </location>
</feature>
<evidence type="ECO:0000256" key="9">
    <source>
        <dbReference type="PROSITE-ProRule" id="PRU00221"/>
    </source>
</evidence>
<dbReference type="Gene3D" id="2.130.10.10">
    <property type="entry name" value="YVTN repeat-like/Quinoprotein amine dehydrogenase"/>
    <property type="match status" value="2"/>
</dbReference>
<keyword evidence="5" id="KW-0227">DNA damage</keyword>
<feature type="repeat" description="WD" evidence="9">
    <location>
        <begin position="172"/>
        <end position="213"/>
    </location>
</feature>
<gene>
    <name evidence="12" type="ORF">NMOB1V02_LOCUS3576</name>
</gene>
<dbReference type="InterPro" id="IPR045145">
    <property type="entry name" value="PTHR15271"/>
</dbReference>
<dbReference type="PROSITE" id="PS50294">
    <property type="entry name" value="WD_REPEATS_REGION"/>
    <property type="match status" value="2"/>
</dbReference>
<dbReference type="PANTHER" id="PTHR15271:SF4">
    <property type="entry name" value="CHROMATIN ASSEMBLY FACTOR 1 SUBUNIT B"/>
    <property type="match status" value="1"/>
</dbReference>
<dbReference type="EMBL" id="OA882518">
    <property type="protein sequence ID" value="CAD7275789.1"/>
    <property type="molecule type" value="Genomic_DNA"/>
</dbReference>
<evidence type="ECO:0000256" key="4">
    <source>
        <dbReference type="ARBA" id="ARBA00022737"/>
    </source>
</evidence>
<evidence type="ECO:0000256" key="7">
    <source>
        <dbReference type="ARBA" id="ARBA00023204"/>
    </source>
</evidence>
<dbReference type="GO" id="GO:0006335">
    <property type="term" value="P:DNA replication-dependent chromatin assembly"/>
    <property type="evidence" value="ECO:0007669"/>
    <property type="project" value="InterPro"/>
</dbReference>
<dbReference type="SUPFAM" id="SSF50978">
    <property type="entry name" value="WD40 repeat-like"/>
    <property type="match status" value="1"/>
</dbReference>
<dbReference type="AlphaFoldDB" id="A0A7R9BKP1"/>
<dbReference type="PROSITE" id="PS00678">
    <property type="entry name" value="WD_REPEATS_1"/>
    <property type="match status" value="1"/>
</dbReference>